<protein>
    <submittedName>
        <fullName evidence="1">Uncharacterized protein</fullName>
    </submittedName>
</protein>
<reference evidence="1" key="1">
    <citation type="submission" date="2023-11" db="EMBL/GenBank/DDBJ databases">
        <authorList>
            <person name="Poullet M."/>
        </authorList>
    </citation>
    <scope>NUCLEOTIDE SEQUENCE</scope>
    <source>
        <strain evidence="1">E1834</strain>
    </source>
</reference>
<evidence type="ECO:0000313" key="1">
    <source>
        <dbReference type="EMBL" id="CAK5084581.1"/>
    </source>
</evidence>
<evidence type="ECO:0000313" key="2">
    <source>
        <dbReference type="Proteomes" id="UP001497535"/>
    </source>
</evidence>
<dbReference type="EMBL" id="CAVMJV010000054">
    <property type="protein sequence ID" value="CAK5084581.1"/>
    <property type="molecule type" value="Genomic_DNA"/>
</dbReference>
<organism evidence="1 2">
    <name type="scientific">Meloidogyne enterolobii</name>
    <name type="common">Root-knot nematode worm</name>
    <name type="synonym">Meloidogyne mayaguensis</name>
    <dbReference type="NCBI Taxonomy" id="390850"/>
    <lineage>
        <taxon>Eukaryota</taxon>
        <taxon>Metazoa</taxon>
        <taxon>Ecdysozoa</taxon>
        <taxon>Nematoda</taxon>
        <taxon>Chromadorea</taxon>
        <taxon>Rhabditida</taxon>
        <taxon>Tylenchina</taxon>
        <taxon>Tylenchomorpha</taxon>
        <taxon>Tylenchoidea</taxon>
        <taxon>Meloidogynidae</taxon>
        <taxon>Meloidogyninae</taxon>
        <taxon>Meloidogyne</taxon>
    </lineage>
</organism>
<accession>A0ACB1A0D5</accession>
<comment type="caution">
    <text evidence="1">The sequence shown here is derived from an EMBL/GenBank/DDBJ whole genome shotgun (WGS) entry which is preliminary data.</text>
</comment>
<sequence>MSEDRKIAEYEGIKYYSEEGQWYRLLPIGGGQVPVDIKKAKRRIEISLPQENLLDVFKFLDFDQLLTFQQTSFYFKNIVDKYGKELARKKFARLEFLSKCENGEFVKIEEPHLYDFELSKQLKKKEIFLFLGALTNTHSYGISAQDSVFKALMGTKKILILFDSIQMEMLLLLDLMMHRAVSTTFVLIVKLLFTKKNQFSSRRLLFAGYGDYRISVWDTLKCVRAHVLYGHENRISCLRTSPDGTAICTASWDSFLKIWA</sequence>
<proteinExistence type="predicted"/>
<name>A0ACB1A0D5_MELEN</name>
<gene>
    <name evidence="1" type="ORF">MENTE1834_LOCUS31977</name>
</gene>
<keyword evidence="2" id="KW-1185">Reference proteome</keyword>
<dbReference type="Proteomes" id="UP001497535">
    <property type="component" value="Unassembled WGS sequence"/>
</dbReference>